<protein>
    <submittedName>
        <fullName evidence="2">Uncharacterized protein</fullName>
    </submittedName>
</protein>
<dbReference type="AlphaFoldDB" id="G0R4A7"/>
<feature type="compositionally biased region" description="Polar residues" evidence="1">
    <location>
        <begin position="591"/>
        <end position="608"/>
    </location>
</feature>
<feature type="compositionally biased region" description="Basic and acidic residues" evidence="1">
    <location>
        <begin position="576"/>
        <end position="590"/>
    </location>
</feature>
<gene>
    <name evidence="2" type="ORF">IMG5_190740</name>
</gene>
<name>G0R4A7_ICHMU</name>
<evidence type="ECO:0000313" key="3">
    <source>
        <dbReference type="Proteomes" id="UP000008983"/>
    </source>
</evidence>
<dbReference type="EMBL" id="GL984330">
    <property type="protein sequence ID" value="EGR27718.1"/>
    <property type="molecule type" value="Genomic_DNA"/>
</dbReference>
<dbReference type="InParanoid" id="G0R4A7"/>
<dbReference type="eggNOG" id="KOG3595">
    <property type="taxonomic scope" value="Eukaryota"/>
</dbReference>
<dbReference type="OrthoDB" id="10656026at2759"/>
<accession>G0R4A7</accession>
<dbReference type="Proteomes" id="UP000008983">
    <property type="component" value="Unassembled WGS sequence"/>
</dbReference>
<keyword evidence="3" id="KW-1185">Reference proteome</keyword>
<evidence type="ECO:0000256" key="1">
    <source>
        <dbReference type="SAM" id="MobiDB-lite"/>
    </source>
</evidence>
<dbReference type="GeneID" id="14903789"/>
<feature type="region of interest" description="Disordered" evidence="1">
    <location>
        <begin position="576"/>
        <end position="621"/>
    </location>
</feature>
<organism evidence="2 3">
    <name type="scientific">Ichthyophthirius multifiliis</name>
    <name type="common">White spot disease agent</name>
    <name type="synonym">Ich</name>
    <dbReference type="NCBI Taxonomy" id="5932"/>
    <lineage>
        <taxon>Eukaryota</taxon>
        <taxon>Sar</taxon>
        <taxon>Alveolata</taxon>
        <taxon>Ciliophora</taxon>
        <taxon>Intramacronucleata</taxon>
        <taxon>Oligohymenophorea</taxon>
        <taxon>Hymenostomatida</taxon>
        <taxon>Ophryoglenina</taxon>
        <taxon>Ichthyophthirius</taxon>
    </lineage>
</organism>
<sequence length="829" mass="98550">MEAKKKKLQRNVSAKVFRHEQAIEKYKNYQANKNNDEKLNDMMHGQVHKEYVSRPGEFMVVASGKVEDKNQFLDIPLFSLLDVKKQYVYIQKNKQRVQKHLVNQKLNHKKTSNLSYHNKHKKIRQRRPQTSKLGNYILDSQYQMKSINEEDNFIQFDEANESFDNNNKRNIQSQEIDLIQQNSQTRFTKNIKIILDKQHINFLSPTTKVMKMVVENNVKKEGSPDKKLIEMLNRVNSAKIKPLRPISSIQMFNNGGPRPISAQFIIQNLQGENAERATESKLVQDALLREQKNLDKITKKRSSYQSSVPEYKRTVKHITGYNTVILEQEDYEKKWNYNPSNGKKENNYQQKIQTAIDFTKQSPYLRGNLNAEKLIMKQKGIDYENQVQVQEIMDIKQGNFLPLDYYNLDDDDLNPQQTLEKYREQSGIIWGFSKYFDNHGSFEWQLCQVIKFDNEKDQFLIQWESSKQKYVSRVNLRFKNENEQDFQRKLQAAEYYRDMSEIYLKYNYIIDTMETETSEINKECIERIKVLVAGFTFKLNQLRDPLKYFKLESSIKYNMKRQLVPKQIVNCEKRSEEQLKQHENQKENSIKRQANQNSPVLQKNTSNSELDKNRKQQVPKQTIIQQGKTVEEIFLEKRFKQNVIQQLVEDIKKEFIRANHKVEYNNTLPYHEERQKLFKYMLSDELFEPIIDKQRKESNQLGCLDAGYPNNHKPIHFINSFKKMSQVMHVANKERLEILSNMNASLMNFSQQLLVLNVFKYPIFLNDFKKQFENKYQDVIRELTLKISDTNIDIINMVKEEIRIAQKKIKNQLEQSLLMNKKNITSIKS</sequence>
<dbReference type="RefSeq" id="XP_004025170.1">
    <property type="nucleotide sequence ID" value="XM_004025121.1"/>
</dbReference>
<reference evidence="2 3" key="1">
    <citation type="submission" date="2011-07" db="EMBL/GenBank/DDBJ databases">
        <authorList>
            <person name="Coyne R."/>
            <person name="Brami D."/>
            <person name="Johnson J."/>
            <person name="Hostetler J."/>
            <person name="Hannick L."/>
            <person name="Clark T."/>
            <person name="Cassidy-Hanley D."/>
            <person name="Inman J."/>
        </authorList>
    </citation>
    <scope>NUCLEOTIDE SEQUENCE [LARGE SCALE GENOMIC DNA]</scope>
    <source>
        <strain evidence="2 3">G5</strain>
    </source>
</reference>
<evidence type="ECO:0000313" key="2">
    <source>
        <dbReference type="EMBL" id="EGR27718.1"/>
    </source>
</evidence>
<proteinExistence type="predicted"/>
<dbReference type="OMA" id="YREMSEM"/>
<dbReference type="STRING" id="857967.G0R4A7"/>